<evidence type="ECO:0000313" key="1">
    <source>
        <dbReference type="EMBL" id="CAC5386633.1"/>
    </source>
</evidence>
<sequence length="200" mass="23159">MYDVFITEEQWSRKIERESLDLQKKRWMPRILMSSKLSDPIKEKIGTRILMKELQTSELSEVQQFNKDYAHNNEALEKKKFRLAGQLVVMSLEQGGSGIHYINETLAAVRRNNSPLILASRMRFALLFYSLNMTNCQELHNRDTLMQVNMPPDVKTLIDHNQSFSSTGHPSKGEGGDFILDAQNRTKMRMAPGIPTEDRW</sequence>
<protein>
    <submittedName>
        <fullName evidence="1">Uncharacterized protein</fullName>
    </submittedName>
</protein>
<name>A0A6J8BRZ3_MYTCO</name>
<proteinExistence type="predicted"/>
<gene>
    <name evidence="1" type="ORF">MCOR_22043</name>
</gene>
<dbReference type="EMBL" id="CACVKT020003886">
    <property type="protein sequence ID" value="CAC5386633.1"/>
    <property type="molecule type" value="Genomic_DNA"/>
</dbReference>
<reference evidence="1 2" key="1">
    <citation type="submission" date="2020-06" db="EMBL/GenBank/DDBJ databases">
        <authorList>
            <person name="Li R."/>
            <person name="Bekaert M."/>
        </authorList>
    </citation>
    <scope>NUCLEOTIDE SEQUENCE [LARGE SCALE GENOMIC DNA]</scope>
    <source>
        <strain evidence="2">wild</strain>
    </source>
</reference>
<evidence type="ECO:0000313" key="2">
    <source>
        <dbReference type="Proteomes" id="UP000507470"/>
    </source>
</evidence>
<dbReference type="Proteomes" id="UP000507470">
    <property type="component" value="Unassembled WGS sequence"/>
</dbReference>
<accession>A0A6J8BRZ3</accession>
<dbReference type="OrthoDB" id="10063844at2759"/>
<dbReference type="AlphaFoldDB" id="A0A6J8BRZ3"/>
<keyword evidence="2" id="KW-1185">Reference proteome</keyword>
<organism evidence="1 2">
    <name type="scientific">Mytilus coruscus</name>
    <name type="common">Sea mussel</name>
    <dbReference type="NCBI Taxonomy" id="42192"/>
    <lineage>
        <taxon>Eukaryota</taxon>
        <taxon>Metazoa</taxon>
        <taxon>Spiralia</taxon>
        <taxon>Lophotrochozoa</taxon>
        <taxon>Mollusca</taxon>
        <taxon>Bivalvia</taxon>
        <taxon>Autobranchia</taxon>
        <taxon>Pteriomorphia</taxon>
        <taxon>Mytilida</taxon>
        <taxon>Mytiloidea</taxon>
        <taxon>Mytilidae</taxon>
        <taxon>Mytilinae</taxon>
        <taxon>Mytilus</taxon>
    </lineage>
</organism>